<comment type="caution">
    <text evidence="11">The sequence shown here is derived from an EMBL/GenBank/DDBJ whole genome shotgun (WGS) entry which is preliminary data.</text>
</comment>
<evidence type="ECO:0000256" key="8">
    <source>
        <dbReference type="SAM" id="Phobius"/>
    </source>
</evidence>
<dbReference type="GO" id="GO:0019901">
    <property type="term" value="F:protein kinase binding"/>
    <property type="evidence" value="ECO:0007669"/>
    <property type="project" value="TreeGrafter"/>
</dbReference>
<organism evidence="11 12">
    <name type="scientific">Diploptera punctata</name>
    <name type="common">Pacific beetle cockroach</name>
    <dbReference type="NCBI Taxonomy" id="6984"/>
    <lineage>
        <taxon>Eukaryota</taxon>
        <taxon>Metazoa</taxon>
        <taxon>Ecdysozoa</taxon>
        <taxon>Arthropoda</taxon>
        <taxon>Hexapoda</taxon>
        <taxon>Insecta</taxon>
        <taxon>Pterygota</taxon>
        <taxon>Neoptera</taxon>
        <taxon>Polyneoptera</taxon>
        <taxon>Dictyoptera</taxon>
        <taxon>Blattodea</taxon>
        <taxon>Blaberoidea</taxon>
        <taxon>Blaberidae</taxon>
        <taxon>Diplopterinae</taxon>
        <taxon>Diploptera</taxon>
    </lineage>
</organism>
<keyword evidence="12" id="KW-1185">Reference proteome</keyword>
<dbReference type="PROSITE" id="PS50055">
    <property type="entry name" value="TYR_PHOSPHATASE_PTP"/>
    <property type="match status" value="1"/>
</dbReference>
<evidence type="ECO:0000259" key="10">
    <source>
        <dbReference type="PROSITE" id="PS50056"/>
    </source>
</evidence>
<dbReference type="InterPro" id="IPR000387">
    <property type="entry name" value="Tyr_Pase_dom"/>
</dbReference>
<keyword evidence="8" id="KW-1133">Transmembrane helix</keyword>
<evidence type="ECO:0000256" key="7">
    <source>
        <dbReference type="SAM" id="MobiDB-lite"/>
    </source>
</evidence>
<feature type="transmembrane region" description="Helical" evidence="8">
    <location>
        <begin position="118"/>
        <end position="141"/>
    </location>
</feature>
<feature type="region of interest" description="Disordered" evidence="7">
    <location>
        <begin position="60"/>
        <end position="89"/>
    </location>
</feature>
<protein>
    <recommendedName>
        <fullName evidence="1">protein-tyrosine-phosphatase</fullName>
        <ecNumber evidence="1">3.1.3.48</ecNumber>
    </recommendedName>
</protein>
<dbReference type="CDD" id="cd14547">
    <property type="entry name" value="PTPc-KIM"/>
    <property type="match status" value="1"/>
</dbReference>
<keyword evidence="2" id="KW-0597">Phosphoprotein</keyword>
<dbReference type="Proteomes" id="UP001233999">
    <property type="component" value="Unassembled WGS sequence"/>
</dbReference>
<dbReference type="SMART" id="SM00404">
    <property type="entry name" value="PTPc_motif"/>
    <property type="match status" value="1"/>
</dbReference>
<evidence type="ECO:0000313" key="11">
    <source>
        <dbReference type="EMBL" id="KAJ9578543.1"/>
    </source>
</evidence>
<evidence type="ECO:0000256" key="1">
    <source>
        <dbReference type="ARBA" id="ARBA00013064"/>
    </source>
</evidence>
<dbReference type="FunFam" id="3.90.190.10:FF:000020">
    <property type="entry name" value="Tyrosine-protein phosphatase non-receptor type 5"/>
    <property type="match status" value="1"/>
</dbReference>
<feature type="domain" description="Tyrosine-protein phosphatase" evidence="9">
    <location>
        <begin position="304"/>
        <end position="536"/>
    </location>
</feature>
<dbReference type="GO" id="GO:0048666">
    <property type="term" value="P:neuron development"/>
    <property type="evidence" value="ECO:0007669"/>
    <property type="project" value="UniProtKB-ARBA"/>
</dbReference>
<feature type="binding site" evidence="6">
    <location>
        <begin position="477"/>
        <end position="483"/>
    </location>
    <ligand>
        <name>substrate</name>
    </ligand>
</feature>
<keyword evidence="4" id="KW-0904">Protein phosphatase</keyword>
<feature type="non-terminal residue" evidence="11">
    <location>
        <position position="1"/>
    </location>
</feature>
<reference evidence="11" key="2">
    <citation type="submission" date="2023-05" db="EMBL/GenBank/DDBJ databases">
        <authorList>
            <person name="Fouks B."/>
        </authorList>
    </citation>
    <scope>NUCLEOTIDE SEQUENCE</scope>
    <source>
        <strain evidence="11">Stay&amp;Tobe</strain>
        <tissue evidence="11">Testes</tissue>
    </source>
</reference>
<feature type="binding site" evidence="6">
    <location>
        <position position="521"/>
    </location>
    <ligand>
        <name>substrate</name>
    </ligand>
</feature>
<dbReference type="AlphaFoldDB" id="A0AAD7ZEN4"/>
<dbReference type="PANTHER" id="PTHR46198:SF4">
    <property type="entry name" value="PROTEIN-TYROSINE-PHOSPHATASE"/>
    <property type="match status" value="1"/>
</dbReference>
<keyword evidence="8" id="KW-0812">Transmembrane</keyword>
<dbReference type="SUPFAM" id="SSF52799">
    <property type="entry name" value="(Phosphotyrosine protein) phosphatases II"/>
    <property type="match status" value="1"/>
</dbReference>
<dbReference type="GO" id="GO:0005829">
    <property type="term" value="C:cytosol"/>
    <property type="evidence" value="ECO:0007669"/>
    <property type="project" value="TreeGrafter"/>
</dbReference>
<evidence type="ECO:0000256" key="2">
    <source>
        <dbReference type="ARBA" id="ARBA00022553"/>
    </source>
</evidence>
<feature type="domain" description="Tyrosine specific protein phosphatases" evidence="10">
    <location>
        <begin position="452"/>
        <end position="527"/>
    </location>
</feature>
<reference evidence="11" key="1">
    <citation type="journal article" date="2023" name="IScience">
        <title>Live-bearing cockroach genome reveals convergent evolutionary mechanisms linked to viviparity in insects and beyond.</title>
        <authorList>
            <person name="Fouks B."/>
            <person name="Harrison M.C."/>
            <person name="Mikhailova A.A."/>
            <person name="Marchal E."/>
            <person name="English S."/>
            <person name="Carruthers M."/>
            <person name="Jennings E.C."/>
            <person name="Chiamaka E.L."/>
            <person name="Frigard R.A."/>
            <person name="Pippel M."/>
            <person name="Attardo G.M."/>
            <person name="Benoit J.B."/>
            <person name="Bornberg-Bauer E."/>
            <person name="Tobe S.S."/>
        </authorList>
    </citation>
    <scope>NUCLEOTIDE SEQUENCE</scope>
    <source>
        <strain evidence="11">Stay&amp;Tobe</strain>
    </source>
</reference>
<keyword evidence="8" id="KW-0472">Membrane</keyword>
<dbReference type="GO" id="GO:0030054">
    <property type="term" value="C:cell junction"/>
    <property type="evidence" value="ECO:0007669"/>
    <property type="project" value="TreeGrafter"/>
</dbReference>
<dbReference type="EC" id="3.1.3.48" evidence="1"/>
<dbReference type="PRINTS" id="PR01778">
    <property type="entry name" value="KIMPTPASE"/>
</dbReference>
<dbReference type="PROSITE" id="PS00383">
    <property type="entry name" value="TYR_PHOSPHATASE_1"/>
    <property type="match status" value="1"/>
</dbReference>
<keyword evidence="3" id="KW-0378">Hydrolase</keyword>
<dbReference type="GO" id="GO:0004725">
    <property type="term" value="F:protein tyrosine phosphatase activity"/>
    <property type="evidence" value="ECO:0007669"/>
    <property type="project" value="UniProtKB-EC"/>
</dbReference>
<dbReference type="InterPro" id="IPR003595">
    <property type="entry name" value="Tyr_Pase_cat"/>
</dbReference>
<dbReference type="InterPro" id="IPR029021">
    <property type="entry name" value="Prot-tyrosine_phosphatase-like"/>
</dbReference>
<dbReference type="PANTHER" id="PTHR46198">
    <property type="entry name" value="PROTEIN-TYROSINE-PHOSPHATASE"/>
    <property type="match status" value="1"/>
</dbReference>
<dbReference type="InterPro" id="IPR016130">
    <property type="entry name" value="Tyr_Pase_AS"/>
</dbReference>
<feature type="binding site" evidence="6">
    <location>
        <position position="444"/>
    </location>
    <ligand>
        <name>substrate</name>
    </ligand>
</feature>
<feature type="active site" description="Phosphocysteine intermediate" evidence="5">
    <location>
        <position position="477"/>
    </location>
</feature>
<sequence length="601" mass="66695">FPTVDGCNATLNSRLARCCGLIVLPRDVVGEEERASLLPFQNSLLYRQLMSSVSDQYRAGTSQVTDHNSSETPDDAGEMAPNREVDAIPSRRPMNGAAARQDEVVVTWNASCWTDWQLPVLVVLFAGLGVLAVIFVILLWLKNQMLSSSKMKDVEPKAVAAPTASGVEAQWIFHPVMKPPLESVDSSGIQPQQSERAILPEVLSAAEGKKTEPIRIKAKGLLERRGSSASLTIDLHPGSQENLATVVTPTRECTTEEYLLSAGNALSRGQLRSCLRDARALHREFWDLPSNHPEKAEVAGSGTKNRYRSILPNERSRVRIPVGNEDLLAGYINANYVRGYDGEEKAYIATQGPLPHTVCDFWAMVWAEQPPAIVMITKLVEKGRAKCEAYFPCGESEDTANYGDVNVTVKSLTHRDGYTIRELLIQRGSESCSLMHFWYDTWPDHKTPPSARSLVAMAREVEAVRTNMLGKPVVVHCSAGIGRTGCFIAVSIGMLQLLEENKVDILGIVCQMRYDRGGMIQTAEQYEFVHRALCLFERSLPDQSGDHKLWSLCWIHTDLQERCARHRPGQALKEIPALQYQRPLSPSSAVFTTVNSFFCRT</sequence>
<dbReference type="GO" id="GO:0005886">
    <property type="term" value="C:plasma membrane"/>
    <property type="evidence" value="ECO:0007669"/>
    <property type="project" value="TreeGrafter"/>
</dbReference>
<name>A0AAD7ZEN4_DIPPU</name>
<dbReference type="InterPro" id="IPR008356">
    <property type="entry name" value="Tyr_Pase_KIM-con"/>
</dbReference>
<evidence type="ECO:0000259" key="9">
    <source>
        <dbReference type="PROSITE" id="PS50055"/>
    </source>
</evidence>
<evidence type="ECO:0000256" key="6">
    <source>
        <dbReference type="PIRSR" id="PIRSR608356-51"/>
    </source>
</evidence>
<dbReference type="Gene3D" id="3.90.190.10">
    <property type="entry name" value="Protein tyrosine phosphatase superfamily"/>
    <property type="match status" value="1"/>
</dbReference>
<dbReference type="PROSITE" id="PS50056">
    <property type="entry name" value="TYR_PHOSPHATASE_2"/>
    <property type="match status" value="1"/>
</dbReference>
<accession>A0AAD7ZEN4</accession>
<feature type="non-terminal residue" evidence="11">
    <location>
        <position position="601"/>
    </location>
</feature>
<evidence type="ECO:0000256" key="4">
    <source>
        <dbReference type="ARBA" id="ARBA00022912"/>
    </source>
</evidence>
<dbReference type="SMART" id="SM00194">
    <property type="entry name" value="PTPc"/>
    <property type="match status" value="1"/>
</dbReference>
<dbReference type="PRINTS" id="PR00700">
    <property type="entry name" value="PRTYPHPHTASE"/>
</dbReference>
<evidence type="ECO:0000256" key="5">
    <source>
        <dbReference type="PIRSR" id="PIRSR608356-50"/>
    </source>
</evidence>
<evidence type="ECO:0000313" key="12">
    <source>
        <dbReference type="Proteomes" id="UP001233999"/>
    </source>
</evidence>
<evidence type="ECO:0000256" key="3">
    <source>
        <dbReference type="ARBA" id="ARBA00022801"/>
    </source>
</evidence>
<dbReference type="Pfam" id="PF00102">
    <property type="entry name" value="Y_phosphatase"/>
    <property type="match status" value="1"/>
</dbReference>
<dbReference type="InterPro" id="IPR000242">
    <property type="entry name" value="PTP_cat"/>
</dbReference>
<dbReference type="EMBL" id="JASPKZ010008874">
    <property type="protein sequence ID" value="KAJ9578543.1"/>
    <property type="molecule type" value="Genomic_DNA"/>
</dbReference>
<gene>
    <name evidence="11" type="ORF">L9F63_005272</name>
</gene>
<feature type="compositionally biased region" description="Polar residues" evidence="7">
    <location>
        <begin position="60"/>
        <end position="71"/>
    </location>
</feature>
<dbReference type="GO" id="GO:0007165">
    <property type="term" value="P:signal transduction"/>
    <property type="evidence" value="ECO:0007669"/>
    <property type="project" value="TreeGrafter"/>
</dbReference>
<proteinExistence type="predicted"/>